<dbReference type="InterPro" id="IPR013087">
    <property type="entry name" value="Znf_C2H2_type"/>
</dbReference>
<comment type="caution">
    <text evidence="10">The sequence shown here is derived from an EMBL/GenBank/DDBJ whole genome shotgun (WGS) entry which is preliminary data.</text>
</comment>
<dbReference type="GO" id="GO:0000978">
    <property type="term" value="F:RNA polymerase II cis-regulatory region sequence-specific DNA binding"/>
    <property type="evidence" value="ECO:0007669"/>
    <property type="project" value="TreeGrafter"/>
</dbReference>
<evidence type="ECO:0000259" key="9">
    <source>
        <dbReference type="PROSITE" id="PS50157"/>
    </source>
</evidence>
<dbReference type="FunFam" id="3.30.160.60:FF:000624">
    <property type="entry name" value="zinc finger protein 697"/>
    <property type="match status" value="1"/>
</dbReference>
<comment type="subcellular location">
    <subcellularLocation>
        <location evidence="1">Nucleus</location>
    </subcellularLocation>
</comment>
<dbReference type="PROSITE" id="PS50157">
    <property type="entry name" value="ZINC_FINGER_C2H2_2"/>
    <property type="match status" value="3"/>
</dbReference>
<keyword evidence="6" id="KW-0539">Nucleus</keyword>
<proteinExistence type="predicted"/>
<dbReference type="STRING" id="46731.A0A3M6T819"/>
<sequence>MDLQSALPCSSIFHELQTVHDTGFFYSLPSLEDDWAQTRLEMDRYLCPEPSSLDSKDSNLGNPAPWNEFLLQPFDESNFPFGDDWDIKPIDFTSIATFPSVPTVLPETPTETKPAMELPVKPLKIKLPTPTGCEEISKIPKPVLPLTPPSSPESPVVVFNSPNQQRTGRPSARSPRARGGNGGARANSPKDKDSESKRRVHRCQFSGCRKVYTKSSHLKAHQRTHTGEKPYRCSWDGCNWRFARSDELTRHYRKHTGAKPFKCVHCDRCFSRSDHLALHMKRHA</sequence>
<dbReference type="Proteomes" id="UP000275408">
    <property type="component" value="Unassembled WGS sequence"/>
</dbReference>
<dbReference type="OrthoDB" id="4748970at2759"/>
<reference evidence="10 11" key="1">
    <citation type="journal article" date="2018" name="Sci. Rep.">
        <title>Comparative analysis of the Pocillopora damicornis genome highlights role of immune system in coral evolution.</title>
        <authorList>
            <person name="Cunning R."/>
            <person name="Bay R.A."/>
            <person name="Gillette P."/>
            <person name="Baker A.C."/>
            <person name="Traylor-Knowles N."/>
        </authorList>
    </citation>
    <scope>NUCLEOTIDE SEQUENCE [LARGE SCALE GENOMIC DNA]</scope>
    <source>
        <strain evidence="10">RSMAS</strain>
        <tissue evidence="10">Whole animal</tissue>
    </source>
</reference>
<dbReference type="FunFam" id="3.30.160.60:FF:000021">
    <property type="entry name" value="Basic krueppel-like factor 3"/>
    <property type="match status" value="1"/>
</dbReference>
<evidence type="ECO:0000256" key="1">
    <source>
        <dbReference type="ARBA" id="ARBA00004123"/>
    </source>
</evidence>
<evidence type="ECO:0000313" key="11">
    <source>
        <dbReference type="Proteomes" id="UP000275408"/>
    </source>
</evidence>
<dbReference type="GO" id="GO:0008270">
    <property type="term" value="F:zinc ion binding"/>
    <property type="evidence" value="ECO:0007669"/>
    <property type="project" value="UniProtKB-KW"/>
</dbReference>
<evidence type="ECO:0000256" key="7">
    <source>
        <dbReference type="PROSITE-ProRule" id="PRU00042"/>
    </source>
</evidence>
<evidence type="ECO:0000256" key="5">
    <source>
        <dbReference type="ARBA" id="ARBA00022833"/>
    </source>
</evidence>
<feature type="region of interest" description="Disordered" evidence="8">
    <location>
        <begin position="139"/>
        <end position="201"/>
    </location>
</feature>
<keyword evidence="3" id="KW-0677">Repeat</keyword>
<dbReference type="PANTHER" id="PTHR23235">
    <property type="entry name" value="KRUEPPEL-LIKE TRANSCRIPTION FACTOR"/>
    <property type="match status" value="1"/>
</dbReference>
<dbReference type="OMA" id="IFHELQT"/>
<evidence type="ECO:0000256" key="3">
    <source>
        <dbReference type="ARBA" id="ARBA00022737"/>
    </source>
</evidence>
<feature type="compositionally biased region" description="Low complexity" evidence="8">
    <location>
        <begin position="153"/>
        <end position="162"/>
    </location>
</feature>
<dbReference type="InterPro" id="IPR036236">
    <property type="entry name" value="Znf_C2H2_sf"/>
</dbReference>
<dbReference type="GO" id="GO:0005634">
    <property type="term" value="C:nucleus"/>
    <property type="evidence" value="ECO:0007669"/>
    <property type="project" value="UniProtKB-SubCell"/>
</dbReference>
<dbReference type="Gene3D" id="3.30.160.60">
    <property type="entry name" value="Classic Zinc Finger"/>
    <property type="match status" value="3"/>
</dbReference>
<dbReference type="FunFam" id="3.30.160.60:FF:000018">
    <property type="entry name" value="Krueppel-like factor 15"/>
    <property type="match status" value="1"/>
</dbReference>
<dbReference type="SUPFAM" id="SSF57667">
    <property type="entry name" value="beta-beta-alpha zinc fingers"/>
    <property type="match status" value="2"/>
</dbReference>
<name>A0A3M6T819_POCDA</name>
<evidence type="ECO:0000256" key="6">
    <source>
        <dbReference type="ARBA" id="ARBA00023242"/>
    </source>
</evidence>
<feature type="domain" description="C2H2-type" evidence="9">
    <location>
        <begin position="231"/>
        <end position="260"/>
    </location>
</feature>
<gene>
    <name evidence="10" type="ORF">pdam_00016619</name>
</gene>
<keyword evidence="4 7" id="KW-0863">Zinc-finger</keyword>
<evidence type="ECO:0000256" key="4">
    <source>
        <dbReference type="ARBA" id="ARBA00022771"/>
    </source>
</evidence>
<keyword evidence="5" id="KW-0862">Zinc</keyword>
<dbReference type="PROSITE" id="PS00028">
    <property type="entry name" value="ZINC_FINGER_C2H2_1"/>
    <property type="match status" value="3"/>
</dbReference>
<dbReference type="SMART" id="SM00355">
    <property type="entry name" value="ZnF_C2H2"/>
    <property type="match status" value="3"/>
</dbReference>
<organism evidence="10 11">
    <name type="scientific">Pocillopora damicornis</name>
    <name type="common">Cauliflower coral</name>
    <name type="synonym">Millepora damicornis</name>
    <dbReference type="NCBI Taxonomy" id="46731"/>
    <lineage>
        <taxon>Eukaryota</taxon>
        <taxon>Metazoa</taxon>
        <taxon>Cnidaria</taxon>
        <taxon>Anthozoa</taxon>
        <taxon>Hexacorallia</taxon>
        <taxon>Scleractinia</taxon>
        <taxon>Astrocoeniina</taxon>
        <taxon>Pocilloporidae</taxon>
        <taxon>Pocillopora</taxon>
    </lineage>
</organism>
<dbReference type="Pfam" id="PF00096">
    <property type="entry name" value="zf-C2H2"/>
    <property type="match status" value="3"/>
</dbReference>
<evidence type="ECO:0000256" key="8">
    <source>
        <dbReference type="SAM" id="MobiDB-lite"/>
    </source>
</evidence>
<keyword evidence="2" id="KW-0479">Metal-binding</keyword>
<dbReference type="PANTHER" id="PTHR23235:SF166">
    <property type="entry name" value="DENDRITIC ARBOR REDUCTION PROTEIN 1"/>
    <property type="match status" value="1"/>
</dbReference>
<protein>
    <recommendedName>
        <fullName evidence="9">C2H2-type domain-containing protein</fullName>
    </recommendedName>
</protein>
<keyword evidence="11" id="KW-1185">Reference proteome</keyword>
<dbReference type="CDD" id="cd21973">
    <property type="entry name" value="KLF6_7_N-like"/>
    <property type="match status" value="1"/>
</dbReference>
<feature type="compositionally biased region" description="Pro residues" evidence="8">
    <location>
        <begin position="142"/>
        <end position="152"/>
    </location>
</feature>
<feature type="domain" description="C2H2-type" evidence="9">
    <location>
        <begin position="201"/>
        <end position="230"/>
    </location>
</feature>
<evidence type="ECO:0000313" key="10">
    <source>
        <dbReference type="EMBL" id="RMX37565.1"/>
    </source>
</evidence>
<accession>A0A3M6T819</accession>
<dbReference type="EMBL" id="RCHS01004096">
    <property type="protein sequence ID" value="RMX37565.1"/>
    <property type="molecule type" value="Genomic_DNA"/>
</dbReference>
<feature type="compositionally biased region" description="Basic and acidic residues" evidence="8">
    <location>
        <begin position="188"/>
        <end position="197"/>
    </location>
</feature>
<feature type="domain" description="C2H2-type" evidence="9">
    <location>
        <begin position="261"/>
        <end position="284"/>
    </location>
</feature>
<evidence type="ECO:0000256" key="2">
    <source>
        <dbReference type="ARBA" id="ARBA00022723"/>
    </source>
</evidence>
<dbReference type="AlphaFoldDB" id="A0A3M6T819"/>
<dbReference type="GO" id="GO:0000981">
    <property type="term" value="F:DNA-binding transcription factor activity, RNA polymerase II-specific"/>
    <property type="evidence" value="ECO:0007669"/>
    <property type="project" value="TreeGrafter"/>
</dbReference>